<keyword evidence="2" id="KW-0472">Membrane</keyword>
<protein>
    <submittedName>
        <fullName evidence="3">Uncharacterized protein</fullName>
    </submittedName>
</protein>
<keyword evidence="2" id="KW-0812">Transmembrane</keyword>
<dbReference type="Proteomes" id="UP000290289">
    <property type="component" value="Chromosome 11"/>
</dbReference>
<keyword evidence="4" id="KW-1185">Reference proteome</keyword>
<evidence type="ECO:0000256" key="1">
    <source>
        <dbReference type="SAM" id="MobiDB-lite"/>
    </source>
</evidence>
<evidence type="ECO:0000256" key="2">
    <source>
        <dbReference type="SAM" id="Phobius"/>
    </source>
</evidence>
<feature type="transmembrane region" description="Helical" evidence="2">
    <location>
        <begin position="12"/>
        <end position="30"/>
    </location>
</feature>
<reference evidence="3 4" key="1">
    <citation type="submission" date="2018-10" db="EMBL/GenBank/DDBJ databases">
        <title>A high-quality apple genome assembly.</title>
        <authorList>
            <person name="Hu J."/>
        </authorList>
    </citation>
    <scope>NUCLEOTIDE SEQUENCE [LARGE SCALE GENOMIC DNA]</scope>
    <source>
        <strain evidence="4">cv. HFTH1</strain>
        <tissue evidence="3">Young leaf</tissue>
    </source>
</reference>
<keyword evidence="2" id="KW-1133">Transmembrane helix</keyword>
<feature type="compositionally biased region" description="Basic and acidic residues" evidence="1">
    <location>
        <begin position="44"/>
        <end position="56"/>
    </location>
</feature>
<evidence type="ECO:0000313" key="4">
    <source>
        <dbReference type="Proteomes" id="UP000290289"/>
    </source>
</evidence>
<name>A0A498IMP6_MALDO</name>
<feature type="region of interest" description="Disordered" evidence="1">
    <location>
        <begin position="33"/>
        <end position="67"/>
    </location>
</feature>
<comment type="caution">
    <text evidence="3">The sequence shown here is derived from an EMBL/GenBank/DDBJ whole genome shotgun (WGS) entry which is preliminary data.</text>
</comment>
<organism evidence="3 4">
    <name type="scientific">Malus domestica</name>
    <name type="common">Apple</name>
    <name type="synonym">Pyrus malus</name>
    <dbReference type="NCBI Taxonomy" id="3750"/>
    <lineage>
        <taxon>Eukaryota</taxon>
        <taxon>Viridiplantae</taxon>
        <taxon>Streptophyta</taxon>
        <taxon>Embryophyta</taxon>
        <taxon>Tracheophyta</taxon>
        <taxon>Spermatophyta</taxon>
        <taxon>Magnoliopsida</taxon>
        <taxon>eudicotyledons</taxon>
        <taxon>Gunneridae</taxon>
        <taxon>Pentapetalae</taxon>
        <taxon>rosids</taxon>
        <taxon>fabids</taxon>
        <taxon>Rosales</taxon>
        <taxon>Rosaceae</taxon>
        <taxon>Amygdaloideae</taxon>
        <taxon>Maleae</taxon>
        <taxon>Malus</taxon>
    </lineage>
</organism>
<dbReference type="AlphaFoldDB" id="A0A498IMP6"/>
<evidence type="ECO:0000313" key="3">
    <source>
        <dbReference type="EMBL" id="RXH83405.1"/>
    </source>
</evidence>
<accession>A0A498IMP6</accession>
<gene>
    <name evidence="3" type="ORF">DVH24_005658</name>
</gene>
<proteinExistence type="predicted"/>
<sequence>MEASSDRRIRKFISINFFSAIIVLPVALSSSSLGLRRRPSFGDGAKEEGGAQRDRIGGGGRASTSSTTTLISSLRFLSSSEEARWCLLCESWASLVTVS</sequence>
<dbReference type="EMBL" id="RDQH01000337">
    <property type="protein sequence ID" value="RXH83405.1"/>
    <property type="molecule type" value="Genomic_DNA"/>
</dbReference>